<dbReference type="PANTHER" id="PTHR43214:SF43">
    <property type="entry name" value="TWO-COMPONENT RESPONSE REGULATOR"/>
    <property type="match status" value="1"/>
</dbReference>
<dbReference type="Pfam" id="PF00072">
    <property type="entry name" value="Response_reg"/>
    <property type="match status" value="1"/>
</dbReference>
<dbReference type="PANTHER" id="PTHR43214">
    <property type="entry name" value="TWO-COMPONENT RESPONSE REGULATOR"/>
    <property type="match status" value="1"/>
</dbReference>
<evidence type="ECO:0000313" key="8">
    <source>
        <dbReference type="Proteomes" id="UP000521676"/>
    </source>
</evidence>
<organism evidence="6 8">
    <name type="scientific">Candidatus Chlorohelix allophototropha</name>
    <dbReference type="NCBI Taxonomy" id="3003348"/>
    <lineage>
        <taxon>Bacteria</taxon>
        <taxon>Bacillati</taxon>
        <taxon>Chloroflexota</taxon>
        <taxon>Chloroflexia</taxon>
        <taxon>Candidatus Chloroheliales</taxon>
        <taxon>Candidatus Chloroheliaceae</taxon>
        <taxon>Candidatus Chlorohelix</taxon>
    </lineage>
</organism>
<dbReference type="GO" id="GO:0003677">
    <property type="term" value="F:DNA binding"/>
    <property type="evidence" value="ECO:0007669"/>
    <property type="project" value="UniProtKB-KW"/>
</dbReference>
<evidence type="ECO:0000313" key="9">
    <source>
        <dbReference type="Proteomes" id="UP001431572"/>
    </source>
</evidence>
<dbReference type="InterPro" id="IPR058245">
    <property type="entry name" value="NreC/VraR/RcsB-like_REC"/>
</dbReference>
<keyword evidence="1 3" id="KW-0597">Phosphoprotein</keyword>
<accession>A0A8T7M2L9</accession>
<dbReference type="PROSITE" id="PS00622">
    <property type="entry name" value="HTH_LUXR_1"/>
    <property type="match status" value="1"/>
</dbReference>
<evidence type="ECO:0000256" key="1">
    <source>
        <dbReference type="ARBA" id="ARBA00022553"/>
    </source>
</evidence>
<feature type="modified residue" description="4-aspartylphosphate" evidence="3">
    <location>
        <position position="62"/>
    </location>
</feature>
<evidence type="ECO:0000313" key="7">
    <source>
        <dbReference type="EMBL" id="WJW67258.1"/>
    </source>
</evidence>
<feature type="domain" description="HTH luxR-type" evidence="4">
    <location>
        <begin position="159"/>
        <end position="224"/>
    </location>
</feature>
<sequence>MSNINQDTRIKVLLVEDHAVVREGTAELLNRQPDMTVVGEAGDGQTAVEMALRLLPNVVLMDVGLPVLDGIAATRQIKAQRPTIAILALTAHDEDQYVFALLEAGAAGYLLKTVRSHELVEAVRAVNRGEAVLHPTVAKKVLGRFAIKNQPGSLGKSEPNQPTEHLTERELEVLKLAGRGLSNKEIADRLVLSPRTVQAHFANIFDKLEVGSRTEAVLQGLKRRILSLSDLDLEEGE</sequence>
<reference evidence="7" key="2">
    <citation type="journal article" date="2024" name="Nature">
        <title>Anoxygenic phototroph of the Chloroflexota uses a type I reaction centre.</title>
        <authorList>
            <person name="Tsuji J.M."/>
            <person name="Shaw N.A."/>
            <person name="Nagashima S."/>
            <person name="Venkiteswaran J.J."/>
            <person name="Schiff S.L."/>
            <person name="Watanabe T."/>
            <person name="Fukui M."/>
            <person name="Hanada S."/>
            <person name="Tank M."/>
            <person name="Neufeld J.D."/>
        </authorList>
    </citation>
    <scope>NUCLEOTIDE SEQUENCE</scope>
    <source>
        <strain evidence="7">L227-S17</strain>
    </source>
</reference>
<dbReference type="PROSITE" id="PS50043">
    <property type="entry name" value="HTH_LUXR_2"/>
    <property type="match status" value="1"/>
</dbReference>
<feature type="domain" description="Response regulatory" evidence="5">
    <location>
        <begin position="11"/>
        <end position="127"/>
    </location>
</feature>
<protein>
    <submittedName>
        <fullName evidence="6">Response regulator transcription factor</fullName>
    </submittedName>
</protein>
<dbReference type="SMART" id="SM00421">
    <property type="entry name" value="HTH_LUXR"/>
    <property type="match status" value="1"/>
</dbReference>
<dbReference type="SMART" id="SM00448">
    <property type="entry name" value="REC"/>
    <property type="match status" value="1"/>
</dbReference>
<dbReference type="InterPro" id="IPR011006">
    <property type="entry name" value="CheY-like_superfamily"/>
</dbReference>
<dbReference type="GO" id="GO:0000160">
    <property type="term" value="P:phosphorelay signal transduction system"/>
    <property type="evidence" value="ECO:0007669"/>
    <property type="project" value="InterPro"/>
</dbReference>
<evidence type="ECO:0000313" key="6">
    <source>
        <dbReference type="EMBL" id="NWJ45386.1"/>
    </source>
</evidence>
<dbReference type="AlphaFoldDB" id="A0A8T7M2L9"/>
<dbReference type="RefSeq" id="WP_341469157.1">
    <property type="nucleotide sequence ID" value="NZ_CP128399.1"/>
</dbReference>
<dbReference type="Gene3D" id="3.40.50.2300">
    <property type="match status" value="1"/>
</dbReference>
<dbReference type="SUPFAM" id="SSF46894">
    <property type="entry name" value="C-terminal effector domain of the bipartite response regulators"/>
    <property type="match status" value="1"/>
</dbReference>
<evidence type="ECO:0000256" key="3">
    <source>
        <dbReference type="PROSITE-ProRule" id="PRU00169"/>
    </source>
</evidence>
<dbReference type="InterPro" id="IPR016032">
    <property type="entry name" value="Sig_transdc_resp-reg_C-effctor"/>
</dbReference>
<dbReference type="SUPFAM" id="SSF52172">
    <property type="entry name" value="CheY-like"/>
    <property type="match status" value="1"/>
</dbReference>
<dbReference type="InterPro" id="IPR039420">
    <property type="entry name" value="WalR-like"/>
</dbReference>
<dbReference type="GO" id="GO:0006355">
    <property type="term" value="P:regulation of DNA-templated transcription"/>
    <property type="evidence" value="ECO:0007669"/>
    <property type="project" value="InterPro"/>
</dbReference>
<dbReference type="CDD" id="cd17535">
    <property type="entry name" value="REC_NarL-like"/>
    <property type="match status" value="1"/>
</dbReference>
<keyword evidence="2" id="KW-0238">DNA-binding</keyword>
<dbReference type="InterPro" id="IPR001789">
    <property type="entry name" value="Sig_transdc_resp-reg_receiver"/>
</dbReference>
<dbReference type="Pfam" id="PF00196">
    <property type="entry name" value="GerE"/>
    <property type="match status" value="1"/>
</dbReference>
<dbReference type="Proteomes" id="UP001431572">
    <property type="component" value="Chromosome 1"/>
</dbReference>
<keyword evidence="9" id="KW-1185">Reference proteome</keyword>
<dbReference type="PRINTS" id="PR00038">
    <property type="entry name" value="HTHLUXR"/>
</dbReference>
<name>A0A8T7M2L9_9CHLR</name>
<dbReference type="EMBL" id="CP128399">
    <property type="protein sequence ID" value="WJW67258.1"/>
    <property type="molecule type" value="Genomic_DNA"/>
</dbReference>
<evidence type="ECO:0000256" key="2">
    <source>
        <dbReference type="ARBA" id="ARBA00023125"/>
    </source>
</evidence>
<proteinExistence type="predicted"/>
<gene>
    <name evidence="6" type="ORF">HXX08_05850</name>
    <name evidence="7" type="ORF">OZ401_000517</name>
</gene>
<dbReference type="PROSITE" id="PS50110">
    <property type="entry name" value="RESPONSE_REGULATORY"/>
    <property type="match status" value="1"/>
</dbReference>
<evidence type="ECO:0000259" key="4">
    <source>
        <dbReference type="PROSITE" id="PS50043"/>
    </source>
</evidence>
<dbReference type="CDD" id="cd06170">
    <property type="entry name" value="LuxR_C_like"/>
    <property type="match status" value="1"/>
</dbReference>
<dbReference type="InterPro" id="IPR000792">
    <property type="entry name" value="Tscrpt_reg_LuxR_C"/>
</dbReference>
<evidence type="ECO:0000259" key="5">
    <source>
        <dbReference type="PROSITE" id="PS50110"/>
    </source>
</evidence>
<dbReference type="Proteomes" id="UP000521676">
    <property type="component" value="Unassembled WGS sequence"/>
</dbReference>
<reference evidence="6 8" key="1">
    <citation type="submission" date="2020-06" db="EMBL/GenBank/DDBJ databases">
        <title>Anoxygenic phototrophic Chloroflexota member uses a Type I reaction center.</title>
        <authorList>
            <person name="Tsuji J.M."/>
            <person name="Shaw N.A."/>
            <person name="Nagashima S."/>
            <person name="Venkiteswaran J."/>
            <person name="Schiff S.L."/>
            <person name="Hanada S."/>
            <person name="Tank M."/>
            <person name="Neufeld J.D."/>
        </authorList>
    </citation>
    <scope>NUCLEOTIDE SEQUENCE [LARGE SCALE GENOMIC DNA]</scope>
    <source>
        <strain evidence="6">L227-S17</strain>
    </source>
</reference>
<dbReference type="EMBL" id="JACATZ010000001">
    <property type="protein sequence ID" value="NWJ45386.1"/>
    <property type="molecule type" value="Genomic_DNA"/>
</dbReference>